<dbReference type="Pfam" id="PF00008">
    <property type="entry name" value="EGF"/>
    <property type="match status" value="4"/>
</dbReference>
<feature type="chain" id="PRO_5041397420" evidence="15">
    <location>
        <begin position="25"/>
        <end position="869"/>
    </location>
</feature>
<feature type="domain" description="EGF-like" evidence="16">
    <location>
        <begin position="619"/>
        <end position="657"/>
    </location>
</feature>
<dbReference type="Proteomes" id="UP001174909">
    <property type="component" value="Unassembled WGS sequence"/>
</dbReference>
<dbReference type="GO" id="GO:0007157">
    <property type="term" value="P:heterophilic cell-cell adhesion via plasma membrane cell adhesion molecules"/>
    <property type="evidence" value="ECO:0007669"/>
    <property type="project" value="TreeGrafter"/>
</dbReference>
<dbReference type="EMBL" id="CASHTH010002963">
    <property type="protein sequence ID" value="CAI8037847.1"/>
    <property type="molecule type" value="Genomic_DNA"/>
</dbReference>
<dbReference type="AlphaFoldDB" id="A0AA35SYK3"/>
<dbReference type="PROSITE" id="PS51019">
    <property type="entry name" value="REELIN"/>
    <property type="match status" value="1"/>
</dbReference>
<feature type="disulfide bond" evidence="13">
    <location>
        <begin position="486"/>
        <end position="495"/>
    </location>
</feature>
<evidence type="ECO:0000256" key="14">
    <source>
        <dbReference type="SAM" id="Phobius"/>
    </source>
</evidence>
<dbReference type="InterPro" id="IPR042307">
    <property type="entry name" value="Reeler_sf"/>
</dbReference>
<keyword evidence="2" id="KW-0217">Developmental protein</keyword>
<dbReference type="InterPro" id="IPR000742">
    <property type="entry name" value="EGF"/>
</dbReference>
<dbReference type="PANTHER" id="PTHR24049">
    <property type="entry name" value="CRUMBS FAMILY MEMBER"/>
    <property type="match status" value="1"/>
</dbReference>
<proteinExistence type="predicted"/>
<dbReference type="GO" id="GO:0005886">
    <property type="term" value="C:plasma membrane"/>
    <property type="evidence" value="ECO:0007669"/>
    <property type="project" value="UniProtKB-SubCell"/>
</dbReference>
<comment type="caution">
    <text evidence="18">The sequence shown here is derived from an EMBL/GenBank/DDBJ whole genome shotgun (WGS) entry which is preliminary data.</text>
</comment>
<dbReference type="SMART" id="SM00181">
    <property type="entry name" value="EGF"/>
    <property type="match status" value="9"/>
</dbReference>
<dbReference type="PANTHER" id="PTHR24049:SF22">
    <property type="entry name" value="DROSOPHILA CRUMBS HOMOLOG"/>
    <property type="match status" value="1"/>
</dbReference>
<feature type="disulfide bond" evidence="13">
    <location>
        <begin position="524"/>
        <end position="533"/>
    </location>
</feature>
<dbReference type="GO" id="GO:0023052">
    <property type="term" value="P:signaling"/>
    <property type="evidence" value="ECO:0007669"/>
    <property type="project" value="UniProtKB-ARBA"/>
</dbReference>
<keyword evidence="12" id="KW-0325">Glycoprotein</keyword>
<dbReference type="InterPro" id="IPR018097">
    <property type="entry name" value="EGF_Ca-bd_CS"/>
</dbReference>
<keyword evidence="8" id="KW-0106">Calcium</keyword>
<evidence type="ECO:0000256" key="3">
    <source>
        <dbReference type="ARBA" id="ARBA00022475"/>
    </source>
</evidence>
<dbReference type="InterPro" id="IPR000152">
    <property type="entry name" value="EGF-type_Asp/Asn_hydroxyl_site"/>
</dbReference>
<dbReference type="SMART" id="SM00179">
    <property type="entry name" value="EGF_CA"/>
    <property type="match status" value="7"/>
</dbReference>
<feature type="domain" description="EGF-like" evidence="16">
    <location>
        <begin position="461"/>
        <end position="496"/>
    </location>
</feature>
<feature type="disulfide bond" evidence="13">
    <location>
        <begin position="562"/>
        <end position="571"/>
    </location>
</feature>
<feature type="disulfide bond" evidence="13">
    <location>
        <begin position="465"/>
        <end position="475"/>
    </location>
</feature>
<evidence type="ECO:0000256" key="13">
    <source>
        <dbReference type="PROSITE-ProRule" id="PRU00076"/>
    </source>
</evidence>
<feature type="domain" description="EGF-like" evidence="16">
    <location>
        <begin position="536"/>
        <end position="572"/>
    </location>
</feature>
<dbReference type="Gene3D" id="2.60.40.4060">
    <property type="entry name" value="Reeler domain"/>
    <property type="match status" value="1"/>
</dbReference>
<dbReference type="FunFam" id="2.10.25.10:FF:000391">
    <property type="entry name" value="Weary, isoform C"/>
    <property type="match status" value="1"/>
</dbReference>
<dbReference type="SUPFAM" id="SSF57196">
    <property type="entry name" value="EGF/Laminin"/>
    <property type="match status" value="6"/>
</dbReference>
<evidence type="ECO:0000256" key="7">
    <source>
        <dbReference type="ARBA" id="ARBA00022737"/>
    </source>
</evidence>
<dbReference type="FunFam" id="2.10.25.10:FF:000080">
    <property type="entry name" value="Neurogenic locus notch 1"/>
    <property type="match status" value="1"/>
</dbReference>
<dbReference type="GO" id="GO:0007154">
    <property type="term" value="P:cell communication"/>
    <property type="evidence" value="ECO:0007669"/>
    <property type="project" value="UniProtKB-ARBA"/>
</dbReference>
<keyword evidence="7" id="KW-0677">Repeat</keyword>
<evidence type="ECO:0000256" key="4">
    <source>
        <dbReference type="ARBA" id="ARBA00022536"/>
    </source>
</evidence>
<evidence type="ECO:0000256" key="12">
    <source>
        <dbReference type="ARBA" id="ARBA00023180"/>
    </source>
</evidence>
<feature type="signal peptide" evidence="15">
    <location>
        <begin position="1"/>
        <end position="24"/>
    </location>
</feature>
<evidence type="ECO:0000256" key="10">
    <source>
        <dbReference type="ARBA" id="ARBA00023136"/>
    </source>
</evidence>
<dbReference type="CDD" id="cd00054">
    <property type="entry name" value="EGF_CA"/>
    <property type="match status" value="4"/>
</dbReference>
<dbReference type="FunFam" id="2.10.25.10:FF:000321">
    <property type="entry name" value="Protein delta homolog 1"/>
    <property type="match status" value="1"/>
</dbReference>
<dbReference type="InterPro" id="IPR013032">
    <property type="entry name" value="EGF-like_CS"/>
</dbReference>
<feature type="disulfide bond" evidence="13">
    <location>
        <begin position="604"/>
        <end position="613"/>
    </location>
</feature>
<evidence type="ECO:0000256" key="9">
    <source>
        <dbReference type="ARBA" id="ARBA00022989"/>
    </source>
</evidence>
<dbReference type="CDD" id="cd08544">
    <property type="entry name" value="Reeler"/>
    <property type="match status" value="1"/>
</dbReference>
<comment type="subcellular location">
    <subcellularLocation>
        <location evidence="1">Cell membrane</location>
        <topology evidence="1">Single-pass type I membrane protein</topology>
    </subcellularLocation>
</comment>
<feature type="disulfide bond" evidence="13">
    <location>
        <begin position="449"/>
        <end position="458"/>
    </location>
</feature>
<dbReference type="FunFam" id="2.10.25.10:FF:000095">
    <property type="entry name" value="Notch, isoform B"/>
    <property type="match status" value="1"/>
</dbReference>
<sequence>MKSSSYRLSVLFLLLVIVVVGVHCYSTGAPASACSDIYPVGHLGTSQDLSTNPFQLSLSDFDQTYGGEIYYVPGQDYTLTLSGSGGEQFRGFLVQARALADGSPVGTFIDNRDDQTLSSCNPPESAVTHSSSSLKSLVTLRWTAPAGAGEIRFLFSIVVQNSQGNSTFYATPKSITLNSCGLPLYESDGRCVETCPDGQFGNGTTGQCQQLPTSYDIALNATVYYAEILSDYPLNSSVFKIRVYFSSTVGLLDAHISLSQTGQINNLFEFEGGRYDTISVSTGDFISIGDHSVFDTAINLVRRPGAVFAESDYPVDLHISITLNTLFSPDVSPHRQSIGSGTIYLAPDPCDNLPCANGSTCEAISSVEYTCHCPAGYAGSRCSEIDDACLAFEPCISGSCTAGTGADYSCECFTGFTGTNCSENIDDCPGSECVNGTCVDGIANYTCDCDPGFNGTLCDQEINECHTADCNNGTCTDLVNDYMCQCYQDYTGQHCDTLLSCSSSPCENEGTCIDEEQGTFLCLCPPEWTGMTCGEDALPCDPNPCSNGGNCSENGAEFSCDCVVGWTGDTCADDDRNLSFCEEHYVCNGGTCNEDYGPNTNCSCVRGFTGDSCDDDDPSATFCDENSCLNGGTCYEVFGDATVCVCLPGYYCRTRCSEVVISCASAPCENGGTCVDDEDYSGSFKCLCPREWAGETCTDVAPLTEADSEQLSSLAITGGAVFVIVLLFGLTVVGFCLACVLACKKKSPGKRIAYATAGPQQYNHDPRTDFDGVITSNCNTSAVDLSGGDRTRGGLESQQEMWQFPPEIHREEEEEEEEEDEDRAFRPLEAMFDNDRSSPLASLLQYHLTLAMNAEAEAEEMEEELSQES</sequence>
<feature type="domain" description="EGF-like" evidence="16">
    <location>
        <begin position="659"/>
        <end position="698"/>
    </location>
</feature>
<feature type="disulfide bond" evidence="13">
    <location>
        <begin position="412"/>
        <end position="421"/>
    </location>
</feature>
<dbReference type="PROSITE" id="PS50026">
    <property type="entry name" value="EGF_3"/>
    <property type="match status" value="9"/>
</dbReference>
<feature type="transmembrane region" description="Helical" evidence="14">
    <location>
        <begin position="720"/>
        <end position="743"/>
    </location>
</feature>
<feature type="domain" description="EGF-like" evidence="16">
    <location>
        <begin position="497"/>
        <end position="534"/>
    </location>
</feature>
<feature type="disulfide bond" evidence="13">
    <location>
        <begin position="373"/>
        <end position="382"/>
    </location>
</feature>
<evidence type="ECO:0000256" key="5">
    <source>
        <dbReference type="ARBA" id="ARBA00022692"/>
    </source>
</evidence>
<dbReference type="SUPFAM" id="SSF57184">
    <property type="entry name" value="Growth factor receptor domain"/>
    <property type="match status" value="1"/>
</dbReference>
<keyword evidence="5 14" id="KW-0812">Transmembrane</keyword>
<keyword evidence="11 13" id="KW-1015">Disulfide bond</keyword>
<organism evidence="18 19">
    <name type="scientific">Geodia barretti</name>
    <name type="common">Barrett's horny sponge</name>
    <dbReference type="NCBI Taxonomy" id="519541"/>
    <lineage>
        <taxon>Eukaryota</taxon>
        <taxon>Metazoa</taxon>
        <taxon>Porifera</taxon>
        <taxon>Demospongiae</taxon>
        <taxon>Heteroscleromorpha</taxon>
        <taxon>Tetractinellida</taxon>
        <taxon>Astrophorina</taxon>
        <taxon>Geodiidae</taxon>
        <taxon>Geodia</taxon>
    </lineage>
</organism>
<dbReference type="GO" id="GO:0032991">
    <property type="term" value="C:protein-containing complex"/>
    <property type="evidence" value="ECO:0007669"/>
    <property type="project" value="TreeGrafter"/>
</dbReference>
<evidence type="ECO:0000256" key="8">
    <source>
        <dbReference type="ARBA" id="ARBA00022837"/>
    </source>
</evidence>
<keyword evidence="6 15" id="KW-0732">Signal</keyword>
<dbReference type="InterPro" id="IPR051022">
    <property type="entry name" value="Notch_Cell-Fate_Det"/>
</dbReference>
<evidence type="ECO:0000256" key="6">
    <source>
        <dbReference type="ARBA" id="ARBA00022729"/>
    </source>
</evidence>
<evidence type="ECO:0000256" key="2">
    <source>
        <dbReference type="ARBA" id="ARBA00022473"/>
    </source>
</evidence>
<protein>
    <submittedName>
        <fullName evidence="18">Neurogenic locus notch homolog protein 1</fullName>
    </submittedName>
</protein>
<feature type="domain" description="EGF-like" evidence="16">
    <location>
        <begin position="577"/>
        <end position="614"/>
    </location>
</feature>
<dbReference type="PROSITE" id="PS01186">
    <property type="entry name" value="EGF_2"/>
    <property type="match status" value="6"/>
</dbReference>
<feature type="domain" description="Reelin" evidence="17">
    <location>
        <begin position="19"/>
        <end position="188"/>
    </location>
</feature>
<keyword evidence="3" id="KW-1003">Cell membrane</keyword>
<evidence type="ECO:0000259" key="17">
    <source>
        <dbReference type="PROSITE" id="PS51019"/>
    </source>
</evidence>
<dbReference type="Gene3D" id="2.10.25.10">
    <property type="entry name" value="Laminin"/>
    <property type="match status" value="7"/>
</dbReference>
<evidence type="ECO:0000313" key="18">
    <source>
        <dbReference type="EMBL" id="CAI8037847.1"/>
    </source>
</evidence>
<comment type="caution">
    <text evidence="13">Lacks conserved residue(s) required for the propagation of feature annotation.</text>
</comment>
<feature type="disulfide bond" evidence="13">
    <location>
        <begin position="688"/>
        <end position="697"/>
    </location>
</feature>
<evidence type="ECO:0000313" key="19">
    <source>
        <dbReference type="Proteomes" id="UP001174909"/>
    </source>
</evidence>
<dbReference type="Pfam" id="PF12661">
    <property type="entry name" value="hEGF"/>
    <property type="match status" value="2"/>
</dbReference>
<dbReference type="InterPro" id="IPR009030">
    <property type="entry name" value="Growth_fac_rcpt_cys_sf"/>
</dbReference>
<name>A0AA35SYK3_GEOBA</name>
<dbReference type="PROSITE" id="PS01187">
    <property type="entry name" value="EGF_CA"/>
    <property type="match status" value="1"/>
</dbReference>
<feature type="domain" description="EGF-like" evidence="16">
    <location>
        <begin position="424"/>
        <end position="459"/>
    </location>
</feature>
<dbReference type="PROSITE" id="PS00010">
    <property type="entry name" value="ASX_HYDROXYL"/>
    <property type="match status" value="2"/>
</dbReference>
<feature type="disulfide bond" evidence="13">
    <location>
        <begin position="428"/>
        <end position="438"/>
    </location>
</feature>
<feature type="domain" description="EGF-like" evidence="16">
    <location>
        <begin position="385"/>
        <end position="422"/>
    </location>
</feature>
<accession>A0AA35SYK3</accession>
<dbReference type="InterPro" id="IPR002861">
    <property type="entry name" value="Reeler_dom"/>
</dbReference>
<dbReference type="GO" id="GO:0045197">
    <property type="term" value="P:establishment or maintenance of epithelial cell apical/basal polarity"/>
    <property type="evidence" value="ECO:0007669"/>
    <property type="project" value="TreeGrafter"/>
</dbReference>
<evidence type="ECO:0000259" key="16">
    <source>
        <dbReference type="PROSITE" id="PS50026"/>
    </source>
</evidence>
<keyword evidence="10 14" id="KW-0472">Membrane</keyword>
<gene>
    <name evidence="18" type="ORF">GBAR_LOCUS21149</name>
</gene>
<dbReference type="Pfam" id="PF02014">
    <property type="entry name" value="Reeler"/>
    <property type="match status" value="1"/>
</dbReference>
<keyword evidence="4 13" id="KW-0245">EGF-like domain</keyword>
<dbReference type="PROSITE" id="PS00022">
    <property type="entry name" value="EGF_1"/>
    <property type="match status" value="8"/>
</dbReference>
<evidence type="ECO:0000256" key="15">
    <source>
        <dbReference type="SAM" id="SignalP"/>
    </source>
</evidence>
<dbReference type="InterPro" id="IPR001881">
    <property type="entry name" value="EGF-like_Ca-bd_dom"/>
</dbReference>
<reference evidence="18" key="1">
    <citation type="submission" date="2023-03" db="EMBL/GenBank/DDBJ databases">
        <authorList>
            <person name="Steffen K."/>
            <person name="Cardenas P."/>
        </authorList>
    </citation>
    <scope>NUCLEOTIDE SEQUENCE</scope>
</reference>
<keyword evidence="9 14" id="KW-1133">Transmembrane helix</keyword>
<dbReference type="GO" id="GO:0005509">
    <property type="term" value="F:calcium ion binding"/>
    <property type="evidence" value="ECO:0007669"/>
    <property type="project" value="InterPro"/>
</dbReference>
<evidence type="ECO:0000256" key="11">
    <source>
        <dbReference type="ARBA" id="ARBA00023157"/>
    </source>
</evidence>
<keyword evidence="19" id="KW-1185">Reference proteome</keyword>
<evidence type="ECO:0000256" key="1">
    <source>
        <dbReference type="ARBA" id="ARBA00004251"/>
    </source>
</evidence>
<feature type="domain" description="EGF-like" evidence="16">
    <location>
        <begin position="346"/>
        <end position="383"/>
    </location>
</feature>